<reference evidence="2" key="1">
    <citation type="submission" date="2016-10" db="EMBL/GenBank/DDBJ databases">
        <authorList>
            <person name="Varghese N."/>
        </authorList>
    </citation>
    <scope>NUCLEOTIDE SEQUENCE [LARGE SCALE GENOMIC DNA]</scope>
    <source>
        <strain evidence="2">HL 19</strain>
    </source>
</reference>
<keyword evidence="2" id="KW-1185">Reference proteome</keyword>
<evidence type="ECO:0000313" key="1">
    <source>
        <dbReference type="EMBL" id="SCX92316.1"/>
    </source>
</evidence>
<dbReference type="AlphaFoldDB" id="A0A0P9GI98"/>
<name>A0A0P9GI98_9GAMM</name>
<organism evidence="1 2">
    <name type="scientific">Thiohalorhabdus denitrificans</name>
    <dbReference type="NCBI Taxonomy" id="381306"/>
    <lineage>
        <taxon>Bacteria</taxon>
        <taxon>Pseudomonadati</taxon>
        <taxon>Pseudomonadota</taxon>
        <taxon>Gammaproteobacteria</taxon>
        <taxon>Thiohalorhabdales</taxon>
        <taxon>Thiohalorhabdaceae</taxon>
        <taxon>Thiohalorhabdus</taxon>
    </lineage>
</organism>
<evidence type="ECO:0000313" key="2">
    <source>
        <dbReference type="Proteomes" id="UP000183104"/>
    </source>
</evidence>
<dbReference type="EMBL" id="FMUN01000002">
    <property type="protein sequence ID" value="SCX92316.1"/>
    <property type="molecule type" value="Genomic_DNA"/>
</dbReference>
<protein>
    <submittedName>
        <fullName evidence="1">Uncharacterized protein</fullName>
    </submittedName>
</protein>
<sequence length="220" mass="25469">MAMAQPQQSPNIMSMAIRDPHRGLYQVAFNDGVSGVRVEIPFEEAASVREARIKAEHTLQYQEWLRHKRLREHRIRQLVGDYNGLVYSKPVPGSDDLTDVDPDGIADHLIDRFAEGERRSVSYGVGAMLRHTLVLQEAAHRLQGEGEWSLSYAYRMLEDLRLIRHLGESLTVREVEKDARLEDAVRYWNAIKDGHLSPAIRDQLRRRAKSWLRRYMSQPD</sequence>
<dbReference type="RefSeq" id="WP_054966736.1">
    <property type="nucleotide sequence ID" value="NZ_FMUN01000002.1"/>
</dbReference>
<accession>A0A0P9GI98</accession>
<dbReference type="Proteomes" id="UP000183104">
    <property type="component" value="Unassembled WGS sequence"/>
</dbReference>
<gene>
    <name evidence="1" type="ORF">SAMN05661077_0728</name>
</gene>
<proteinExistence type="predicted"/>